<feature type="compositionally biased region" description="Polar residues" evidence="1">
    <location>
        <begin position="14"/>
        <end position="29"/>
    </location>
</feature>
<evidence type="ECO:0000313" key="2">
    <source>
        <dbReference type="EnsemblMetazoa" id="MESCA001753-PA"/>
    </source>
</evidence>
<dbReference type="EnsemblMetazoa" id="MESCA001753-RA">
    <property type="protein sequence ID" value="MESCA001753-PA"/>
    <property type="gene ID" value="MESCA001753"/>
</dbReference>
<reference evidence="3" key="1">
    <citation type="submission" date="2013-02" db="EMBL/GenBank/DDBJ databases">
        <authorList>
            <person name="Hughes D."/>
        </authorList>
    </citation>
    <scope>NUCLEOTIDE SEQUENCE</scope>
    <source>
        <strain>Durham</strain>
        <strain evidence="3">NC isolate 2 -- Noor lab</strain>
    </source>
</reference>
<dbReference type="Proteomes" id="UP000015102">
    <property type="component" value="Unassembled WGS sequence"/>
</dbReference>
<organism evidence="2 3">
    <name type="scientific">Megaselia scalaris</name>
    <name type="common">Humpbacked fly</name>
    <name type="synonym">Phora scalaris</name>
    <dbReference type="NCBI Taxonomy" id="36166"/>
    <lineage>
        <taxon>Eukaryota</taxon>
        <taxon>Metazoa</taxon>
        <taxon>Ecdysozoa</taxon>
        <taxon>Arthropoda</taxon>
        <taxon>Hexapoda</taxon>
        <taxon>Insecta</taxon>
        <taxon>Pterygota</taxon>
        <taxon>Neoptera</taxon>
        <taxon>Endopterygota</taxon>
        <taxon>Diptera</taxon>
        <taxon>Brachycera</taxon>
        <taxon>Muscomorpha</taxon>
        <taxon>Platypezoidea</taxon>
        <taxon>Phoridae</taxon>
        <taxon>Megaseliini</taxon>
        <taxon>Megaselia</taxon>
    </lineage>
</organism>
<dbReference type="AlphaFoldDB" id="T1GEI9"/>
<keyword evidence="3" id="KW-1185">Reference proteome</keyword>
<dbReference type="HOGENOM" id="CLU_2742965_0_0_1"/>
<proteinExistence type="predicted"/>
<feature type="region of interest" description="Disordered" evidence="1">
    <location>
        <begin position="1"/>
        <end position="71"/>
    </location>
</feature>
<protein>
    <submittedName>
        <fullName evidence="2">Uncharacterized protein</fullName>
    </submittedName>
</protein>
<sequence>MPVPDQEEVPPYTSIESNQQLIPMQTYRSENQRDSASGPVAGVVLRRNEANNDSGDENDGENLNEEMNNQH</sequence>
<reference evidence="2" key="2">
    <citation type="submission" date="2015-06" db="UniProtKB">
        <authorList>
            <consortium name="EnsemblMetazoa"/>
        </authorList>
    </citation>
    <scope>IDENTIFICATION</scope>
</reference>
<feature type="compositionally biased region" description="Acidic residues" evidence="1">
    <location>
        <begin position="54"/>
        <end position="64"/>
    </location>
</feature>
<dbReference type="EMBL" id="CAQQ02187328">
    <property type="status" value="NOT_ANNOTATED_CDS"/>
    <property type="molecule type" value="Genomic_DNA"/>
</dbReference>
<evidence type="ECO:0000256" key="1">
    <source>
        <dbReference type="SAM" id="MobiDB-lite"/>
    </source>
</evidence>
<accession>T1GEI9</accession>
<name>T1GEI9_MEGSC</name>
<evidence type="ECO:0000313" key="3">
    <source>
        <dbReference type="Proteomes" id="UP000015102"/>
    </source>
</evidence>